<dbReference type="PROSITE" id="PS51257">
    <property type="entry name" value="PROKAR_LIPOPROTEIN"/>
    <property type="match status" value="1"/>
</dbReference>
<dbReference type="RefSeq" id="WP_123040422.1">
    <property type="nucleotide sequence ID" value="NZ_CP033433.1"/>
</dbReference>
<dbReference type="Proteomes" id="UP000269097">
    <property type="component" value="Chromosome"/>
</dbReference>
<proteinExistence type="predicted"/>
<organism evidence="1 2">
    <name type="scientific">Cohnella candidum</name>
    <dbReference type="NCBI Taxonomy" id="2674991"/>
    <lineage>
        <taxon>Bacteria</taxon>
        <taxon>Bacillati</taxon>
        <taxon>Bacillota</taxon>
        <taxon>Bacilli</taxon>
        <taxon>Bacillales</taxon>
        <taxon>Paenibacillaceae</taxon>
        <taxon>Cohnella</taxon>
    </lineage>
</organism>
<protein>
    <submittedName>
        <fullName evidence="1">Uncharacterized protein</fullName>
    </submittedName>
</protein>
<dbReference type="AlphaFoldDB" id="A0A3G3JVV4"/>
<keyword evidence="2" id="KW-1185">Reference proteome</keyword>
<gene>
    <name evidence="1" type="ORF">EAV92_07120</name>
</gene>
<dbReference type="EMBL" id="CP033433">
    <property type="protein sequence ID" value="AYQ72362.1"/>
    <property type="molecule type" value="Genomic_DNA"/>
</dbReference>
<dbReference type="KEGG" id="coh:EAV92_07120"/>
<evidence type="ECO:0000313" key="1">
    <source>
        <dbReference type="EMBL" id="AYQ72362.1"/>
    </source>
</evidence>
<evidence type="ECO:0000313" key="2">
    <source>
        <dbReference type="Proteomes" id="UP000269097"/>
    </source>
</evidence>
<sequence>MVLKITAGSIIVLILVLFGSACTGSKKEVTLYQNSLVRWHAHEKMLEVYAVAQNKTDDAVSFRASVVWLNAKVGQAVGLNAVEIVKDDRNGKPPFRLEPHSETVFHEFIKTNGTLTRDLLAKGVGIEITMHDRSYTLPISYGEIE</sequence>
<accession>A0A3G3JVV4</accession>
<name>A0A3G3JVV4_9BACL</name>
<reference evidence="1 2" key="1">
    <citation type="submission" date="2018-10" db="EMBL/GenBank/DDBJ databases">
        <title>Genome Sequence of Cohnella sp.</title>
        <authorList>
            <person name="Srinivasan S."/>
            <person name="Kim M.K."/>
        </authorList>
    </citation>
    <scope>NUCLEOTIDE SEQUENCE [LARGE SCALE GENOMIC DNA]</scope>
    <source>
        <strain evidence="1 2">18JY8-7</strain>
    </source>
</reference>